<dbReference type="AlphaFoldDB" id="A0A2T0XC09"/>
<dbReference type="RefSeq" id="WP_106228523.1">
    <property type="nucleotide sequence ID" value="NZ_PVTV01000017.1"/>
</dbReference>
<evidence type="ECO:0000313" key="2">
    <source>
        <dbReference type="Proteomes" id="UP000238308"/>
    </source>
</evidence>
<organism evidence="1 2">
    <name type="scientific">Jezberella montanilacus</name>
    <dbReference type="NCBI Taxonomy" id="323426"/>
    <lineage>
        <taxon>Bacteria</taxon>
        <taxon>Pseudomonadati</taxon>
        <taxon>Pseudomonadota</taxon>
        <taxon>Betaproteobacteria</taxon>
        <taxon>Burkholderiales</taxon>
        <taxon>Alcaligenaceae</taxon>
        <taxon>Jezberella</taxon>
    </lineage>
</organism>
<sequence>MAWYNQNLTDDSYAQFQLHHAESTASPASVLDCYQQEWECQGARVELKPDQARVTQLESRLAAAWIFYKFIKDSLSSERICVSADKSHLKGFGNGGNPLYTSCIYLQLKYGEQSFDILNLSVVSNDVNVEIRHPKAELFSETLYIERVQDHNRPPLGWISGLPMLSMRRFLGVDEAHLNQELVICPSSILATEILLYVKSIIQYLDAGEKLRTFGESQAETVLYRDLAAIYANCQDGAPRLLHGQRPISNNGSWLELDLQILFENNIKIAIEIQGPFHYPAKDEGNWEYIQCKHITKIKWCVEHGLIFVWLDWEAFNRCVVHSGQRKRTDAQRQRIIRELMNNIIKAHTNGHRFINVQMDGTRTNLTYGLNVPTTVGNLSQENGHNTMLERHVLKQAVEQLIQSLWHKRDLP</sequence>
<evidence type="ECO:0000313" key="1">
    <source>
        <dbReference type="EMBL" id="PRY96456.1"/>
    </source>
</evidence>
<accession>A0A2T0XC09</accession>
<name>A0A2T0XC09_9BURK</name>
<gene>
    <name evidence="1" type="ORF">BCM14_2695</name>
</gene>
<reference evidence="1 2" key="1">
    <citation type="submission" date="2018-03" db="EMBL/GenBank/DDBJ databases">
        <title>Genomic Encyclopedia of Type Strains, Phase III (KMG-III): the genomes of soil and plant-associated and newly described type strains.</title>
        <authorList>
            <person name="Whitman W."/>
        </authorList>
    </citation>
    <scope>NUCLEOTIDE SEQUENCE [LARGE SCALE GENOMIC DNA]</scope>
    <source>
        <strain evidence="1 2">MWH-P2sevCIIIb</strain>
    </source>
</reference>
<comment type="caution">
    <text evidence="1">The sequence shown here is derived from an EMBL/GenBank/DDBJ whole genome shotgun (WGS) entry which is preliminary data.</text>
</comment>
<proteinExistence type="predicted"/>
<dbReference type="Proteomes" id="UP000238308">
    <property type="component" value="Unassembled WGS sequence"/>
</dbReference>
<protein>
    <submittedName>
        <fullName evidence="1">Uncharacterized protein</fullName>
    </submittedName>
</protein>
<keyword evidence="2" id="KW-1185">Reference proteome</keyword>
<dbReference type="EMBL" id="PVTV01000017">
    <property type="protein sequence ID" value="PRY96456.1"/>
    <property type="molecule type" value="Genomic_DNA"/>
</dbReference>